<evidence type="ECO:0000256" key="1">
    <source>
        <dbReference type="ARBA" id="ARBA00010871"/>
    </source>
</evidence>
<dbReference type="PROSITE" id="PS50975">
    <property type="entry name" value="ATP_GRASP"/>
    <property type="match status" value="1"/>
</dbReference>
<accession>A0A9P6EMZ1</accession>
<organism evidence="5 6">
    <name type="scientific">Crepidotus variabilis</name>
    <dbReference type="NCBI Taxonomy" id="179855"/>
    <lineage>
        <taxon>Eukaryota</taxon>
        <taxon>Fungi</taxon>
        <taxon>Dikarya</taxon>
        <taxon>Basidiomycota</taxon>
        <taxon>Agaricomycotina</taxon>
        <taxon>Agaricomycetes</taxon>
        <taxon>Agaricomycetidae</taxon>
        <taxon>Agaricales</taxon>
        <taxon>Agaricineae</taxon>
        <taxon>Crepidotaceae</taxon>
        <taxon>Crepidotus</taxon>
    </lineage>
</organism>
<gene>
    <name evidence="5" type="ORF">CPB83DRAFT_55840</name>
</gene>
<keyword evidence="6" id="KW-1185">Reference proteome</keyword>
<dbReference type="GO" id="GO:0046872">
    <property type="term" value="F:metal ion binding"/>
    <property type="evidence" value="ECO:0007669"/>
    <property type="project" value="InterPro"/>
</dbReference>
<evidence type="ECO:0000259" key="4">
    <source>
        <dbReference type="PROSITE" id="PS50975"/>
    </source>
</evidence>
<proteinExistence type="inferred from homology"/>
<dbReference type="InterPro" id="IPR011761">
    <property type="entry name" value="ATP-grasp"/>
</dbReference>
<name>A0A9P6EMZ1_9AGAR</name>
<dbReference type="InterPro" id="IPR013815">
    <property type="entry name" value="ATP_grasp_subdomain_1"/>
</dbReference>
<dbReference type="Gene3D" id="3.30.470.20">
    <property type="entry name" value="ATP-grasp fold, B domain"/>
    <property type="match status" value="1"/>
</dbReference>
<dbReference type="GO" id="GO:0008716">
    <property type="term" value="F:D-alanine-D-alanine ligase activity"/>
    <property type="evidence" value="ECO:0007669"/>
    <property type="project" value="InterPro"/>
</dbReference>
<comment type="similarity">
    <text evidence="1">Belongs to the D-alanine--D-alanine ligase family.</text>
</comment>
<protein>
    <recommendedName>
        <fullName evidence="4">ATP-grasp domain-containing protein</fullName>
    </recommendedName>
</protein>
<keyword evidence="3" id="KW-0547">Nucleotide-binding</keyword>
<dbReference type="AlphaFoldDB" id="A0A9P6EMZ1"/>
<dbReference type="EMBL" id="MU157833">
    <property type="protein sequence ID" value="KAF9532056.1"/>
    <property type="molecule type" value="Genomic_DNA"/>
</dbReference>
<dbReference type="Pfam" id="PF07478">
    <property type="entry name" value="Dala_Dala_lig_C"/>
    <property type="match status" value="1"/>
</dbReference>
<evidence type="ECO:0000256" key="3">
    <source>
        <dbReference type="PROSITE-ProRule" id="PRU00409"/>
    </source>
</evidence>
<dbReference type="Gene3D" id="3.40.50.20">
    <property type="match status" value="1"/>
</dbReference>
<evidence type="ECO:0000256" key="2">
    <source>
        <dbReference type="ARBA" id="ARBA00022598"/>
    </source>
</evidence>
<feature type="domain" description="ATP-grasp" evidence="4">
    <location>
        <begin position="122"/>
        <end position="369"/>
    </location>
</feature>
<reference evidence="5" key="1">
    <citation type="submission" date="2020-11" db="EMBL/GenBank/DDBJ databases">
        <authorList>
            <consortium name="DOE Joint Genome Institute"/>
            <person name="Ahrendt S."/>
            <person name="Riley R."/>
            <person name="Andreopoulos W."/>
            <person name="Labutti K."/>
            <person name="Pangilinan J."/>
            <person name="Ruiz-Duenas F.J."/>
            <person name="Barrasa J.M."/>
            <person name="Sanchez-Garcia M."/>
            <person name="Camarero S."/>
            <person name="Miyauchi S."/>
            <person name="Serrano A."/>
            <person name="Linde D."/>
            <person name="Babiker R."/>
            <person name="Drula E."/>
            <person name="Ayuso-Fernandez I."/>
            <person name="Pacheco R."/>
            <person name="Padilla G."/>
            <person name="Ferreira P."/>
            <person name="Barriuso J."/>
            <person name="Kellner H."/>
            <person name="Castanera R."/>
            <person name="Alfaro M."/>
            <person name="Ramirez L."/>
            <person name="Pisabarro A.G."/>
            <person name="Kuo A."/>
            <person name="Tritt A."/>
            <person name="Lipzen A."/>
            <person name="He G."/>
            <person name="Yan M."/>
            <person name="Ng V."/>
            <person name="Cullen D."/>
            <person name="Martin F."/>
            <person name="Rosso M.-N."/>
            <person name="Henrissat B."/>
            <person name="Hibbett D."/>
            <person name="Martinez A.T."/>
            <person name="Grigoriev I.V."/>
        </authorList>
    </citation>
    <scope>NUCLEOTIDE SEQUENCE</scope>
    <source>
        <strain evidence="5">CBS 506.95</strain>
    </source>
</reference>
<dbReference type="Proteomes" id="UP000807306">
    <property type="component" value="Unassembled WGS sequence"/>
</dbReference>
<comment type="caution">
    <text evidence="5">The sequence shown here is derived from an EMBL/GenBank/DDBJ whole genome shotgun (WGS) entry which is preliminary data.</text>
</comment>
<evidence type="ECO:0000313" key="6">
    <source>
        <dbReference type="Proteomes" id="UP000807306"/>
    </source>
</evidence>
<dbReference type="SUPFAM" id="SSF56059">
    <property type="entry name" value="Glutathione synthetase ATP-binding domain-like"/>
    <property type="match status" value="1"/>
</dbReference>
<dbReference type="GO" id="GO:0005524">
    <property type="term" value="F:ATP binding"/>
    <property type="evidence" value="ECO:0007669"/>
    <property type="project" value="UniProtKB-UniRule"/>
</dbReference>
<dbReference type="PANTHER" id="PTHR23132:SF23">
    <property type="entry name" value="D-ALANINE--D-ALANINE LIGASE B"/>
    <property type="match status" value="1"/>
</dbReference>
<dbReference type="Gene3D" id="3.30.1490.20">
    <property type="entry name" value="ATP-grasp fold, A domain"/>
    <property type="match status" value="1"/>
</dbReference>
<sequence length="376" mass="41735">MTEIHIERPLKLAFTYDRYSDWIEEGLAPEECKEFQEDDTIDALAEALRKLGSVEMVGGIKALTRRLAISKPDWDLVFNFSEGYGSISREAQVPSLLESHGIPFTFSDSATMTLCMDKAKAKMVCEHYKIPTPPFVSIAPRISWPRSGFDPLSVFDDAIHAEALKSFPLFVKPATISTGIGIGQVNKVKSREELAKAIEDISTQHPKDALLIECFLPGREFTVGILGRGDDARVVGVRELVFISEGGLPPNADYVIDDSDPYFKQDVYGVGNKLGLDTKHPNPWPRDLDTSDPDAKAVGETALKAWKVLGCRDAGRVDIRQDNKDSSKAVPNFIEVNTLAGMIPNLSDFVRLAKERGIEYDQLVGMIVREALERYQ</sequence>
<dbReference type="InterPro" id="IPR011095">
    <property type="entry name" value="Dala_Dala_lig_C"/>
</dbReference>
<keyword evidence="3" id="KW-0067">ATP-binding</keyword>
<evidence type="ECO:0000313" key="5">
    <source>
        <dbReference type="EMBL" id="KAF9532056.1"/>
    </source>
</evidence>
<keyword evidence="2" id="KW-0436">Ligase</keyword>
<dbReference type="PANTHER" id="PTHR23132">
    <property type="entry name" value="D-ALANINE--D-ALANINE LIGASE"/>
    <property type="match status" value="1"/>
</dbReference>
<dbReference type="OrthoDB" id="2013972at2759"/>